<reference evidence="2" key="1">
    <citation type="journal article" date="2015" name="Nature">
        <title>Complex archaea that bridge the gap between prokaryotes and eukaryotes.</title>
        <authorList>
            <person name="Spang A."/>
            <person name="Saw J.H."/>
            <person name="Jorgensen S.L."/>
            <person name="Zaremba-Niedzwiedzka K."/>
            <person name="Martijn J."/>
            <person name="Lind A.E."/>
            <person name="van Eijk R."/>
            <person name="Schleper C."/>
            <person name="Guy L."/>
            <person name="Ettema T.J."/>
        </authorList>
    </citation>
    <scope>NUCLEOTIDE SEQUENCE</scope>
</reference>
<dbReference type="AlphaFoldDB" id="A0A0F9V8L3"/>
<keyword evidence="1" id="KW-0472">Membrane</keyword>
<feature type="transmembrane region" description="Helical" evidence="1">
    <location>
        <begin position="79"/>
        <end position="100"/>
    </location>
</feature>
<sequence length="112" mass="11962">MRAVPGKLFLWRRRIAIAARLTAAFGGGYVCTAALVGSGALLLTLLGGLPRSEAVTLSAMLGFVLYLLLLIWSFTEPKLWRVCALPLAGVLLGTALNYWLAPALTARTLVGY</sequence>
<comment type="caution">
    <text evidence="2">The sequence shown here is derived from an EMBL/GenBank/DDBJ whole genome shotgun (WGS) entry which is preliminary data.</text>
</comment>
<gene>
    <name evidence="2" type="ORF">LCGC14_0117450</name>
</gene>
<protein>
    <recommendedName>
        <fullName evidence="3">Iron uptake protein</fullName>
    </recommendedName>
</protein>
<feature type="transmembrane region" description="Helical" evidence="1">
    <location>
        <begin position="21"/>
        <end position="48"/>
    </location>
</feature>
<name>A0A0F9V8L3_9ZZZZ</name>
<evidence type="ECO:0000313" key="2">
    <source>
        <dbReference type="EMBL" id="KKO01531.1"/>
    </source>
</evidence>
<dbReference type="EMBL" id="LAZR01000035">
    <property type="protein sequence ID" value="KKO01531.1"/>
    <property type="molecule type" value="Genomic_DNA"/>
</dbReference>
<feature type="transmembrane region" description="Helical" evidence="1">
    <location>
        <begin position="54"/>
        <end position="72"/>
    </location>
</feature>
<evidence type="ECO:0008006" key="3">
    <source>
        <dbReference type="Google" id="ProtNLM"/>
    </source>
</evidence>
<accession>A0A0F9V8L3</accession>
<evidence type="ECO:0000256" key="1">
    <source>
        <dbReference type="SAM" id="Phobius"/>
    </source>
</evidence>
<organism evidence="2">
    <name type="scientific">marine sediment metagenome</name>
    <dbReference type="NCBI Taxonomy" id="412755"/>
    <lineage>
        <taxon>unclassified sequences</taxon>
        <taxon>metagenomes</taxon>
        <taxon>ecological metagenomes</taxon>
    </lineage>
</organism>
<proteinExistence type="predicted"/>
<keyword evidence="1" id="KW-0812">Transmembrane</keyword>
<keyword evidence="1" id="KW-1133">Transmembrane helix</keyword>